<sequence length="426" mass="47769">MNNATKEVDKNNSKDHKKTSDDNSSSERRDNKRRDSVTGSVLDTGSSSNSSSADSDELELLDSSCESKKIMATTLTEEQSAISESSNSRAQHWDRKECVQLNELEKSKIRENKCASMMTYGMVKFQYQQAQEKATRDRLEKASVVQNLLSLRITDSQSVAQKRSHQQQQQQQQQSVPISFGDFNEENRVCPSQSQSTGNNNTFTTFSGMNTFNENELIQVYSTGNKLHGLFRCDDSSTNAPSKVQLSLDNTSSYNHMDNGNGGEDNSDSLANKDGLEMENVLKMVDDSNKGVIHQFYNEKQHTTVLHQLAATRNINKPCSVRDHGSCRMIRLILDMLSWKDMRSTMRERTTRTGKTAMHLAASTGQSCQLDALMSYVANNNVHLVKMLLWYGADLSLMERQCTPLQLASLNPCTLEVCFSISALDK</sequence>
<dbReference type="InterPro" id="IPR002110">
    <property type="entry name" value="Ankyrin_rpt"/>
</dbReference>
<gene>
    <name evidence="3" type="ORF">ASIM_LOCUS17529</name>
</gene>
<dbReference type="WBParaSite" id="ASIM_0001812701-mRNA-1">
    <property type="protein sequence ID" value="ASIM_0001812701-mRNA-1"/>
    <property type="gene ID" value="ASIM_0001812701"/>
</dbReference>
<feature type="compositionally biased region" description="Basic and acidic residues" evidence="2">
    <location>
        <begin position="1"/>
        <end position="36"/>
    </location>
</feature>
<reference evidence="3 4" key="2">
    <citation type="submission" date="2018-11" db="EMBL/GenBank/DDBJ databases">
        <authorList>
            <consortium name="Pathogen Informatics"/>
        </authorList>
    </citation>
    <scope>NUCLEOTIDE SEQUENCE [LARGE SCALE GENOMIC DNA]</scope>
</reference>
<feature type="repeat" description="ANK" evidence="1">
    <location>
        <begin position="353"/>
        <end position="400"/>
    </location>
</feature>
<evidence type="ECO:0000256" key="1">
    <source>
        <dbReference type="PROSITE-ProRule" id="PRU00023"/>
    </source>
</evidence>
<dbReference type="AlphaFoldDB" id="A0A0M3KAY1"/>
<dbReference type="Proteomes" id="UP000267096">
    <property type="component" value="Unassembled WGS sequence"/>
</dbReference>
<accession>A0A0M3KAY1</accession>
<evidence type="ECO:0000313" key="4">
    <source>
        <dbReference type="Proteomes" id="UP000267096"/>
    </source>
</evidence>
<feature type="compositionally biased region" description="Low complexity" evidence="2">
    <location>
        <begin position="192"/>
        <end position="201"/>
    </location>
</feature>
<reference evidence="5" key="1">
    <citation type="submission" date="2017-02" db="UniProtKB">
        <authorList>
            <consortium name="WormBaseParasite"/>
        </authorList>
    </citation>
    <scope>IDENTIFICATION</scope>
</reference>
<keyword evidence="1" id="KW-0040">ANK repeat</keyword>
<organism evidence="5">
    <name type="scientific">Anisakis simplex</name>
    <name type="common">Herring worm</name>
    <dbReference type="NCBI Taxonomy" id="6269"/>
    <lineage>
        <taxon>Eukaryota</taxon>
        <taxon>Metazoa</taxon>
        <taxon>Ecdysozoa</taxon>
        <taxon>Nematoda</taxon>
        <taxon>Chromadorea</taxon>
        <taxon>Rhabditida</taxon>
        <taxon>Spirurina</taxon>
        <taxon>Ascaridomorpha</taxon>
        <taxon>Ascaridoidea</taxon>
        <taxon>Anisakidae</taxon>
        <taxon>Anisakis</taxon>
        <taxon>Anisakis simplex complex</taxon>
    </lineage>
</organism>
<dbReference type="EMBL" id="UYRR01034234">
    <property type="protein sequence ID" value="VDK60628.1"/>
    <property type="molecule type" value="Genomic_DNA"/>
</dbReference>
<evidence type="ECO:0000256" key="2">
    <source>
        <dbReference type="SAM" id="MobiDB-lite"/>
    </source>
</evidence>
<name>A0A0M3KAY1_ANISI</name>
<proteinExistence type="predicted"/>
<dbReference type="PROSITE" id="PS50088">
    <property type="entry name" value="ANK_REPEAT"/>
    <property type="match status" value="1"/>
</dbReference>
<evidence type="ECO:0000313" key="3">
    <source>
        <dbReference type="EMBL" id="VDK60628.1"/>
    </source>
</evidence>
<dbReference type="InterPro" id="IPR036770">
    <property type="entry name" value="Ankyrin_rpt-contain_sf"/>
</dbReference>
<dbReference type="SUPFAM" id="SSF48403">
    <property type="entry name" value="Ankyrin repeat"/>
    <property type="match status" value="1"/>
</dbReference>
<dbReference type="OrthoDB" id="71307at2759"/>
<feature type="region of interest" description="Disordered" evidence="2">
    <location>
        <begin position="182"/>
        <end position="201"/>
    </location>
</feature>
<dbReference type="Gene3D" id="1.25.40.20">
    <property type="entry name" value="Ankyrin repeat-containing domain"/>
    <property type="match status" value="1"/>
</dbReference>
<evidence type="ECO:0000313" key="5">
    <source>
        <dbReference type="WBParaSite" id="ASIM_0001812701-mRNA-1"/>
    </source>
</evidence>
<keyword evidence="4" id="KW-1185">Reference proteome</keyword>
<feature type="region of interest" description="Disordered" evidence="2">
    <location>
        <begin position="1"/>
        <end position="60"/>
    </location>
</feature>
<protein>
    <submittedName>
        <fullName evidence="5">ANK_REP_REGION domain-containing protein</fullName>
    </submittedName>
</protein>